<dbReference type="InterPro" id="IPR001138">
    <property type="entry name" value="Zn2Cys6_DnaBD"/>
</dbReference>
<protein>
    <submittedName>
        <fullName evidence="5">Fungal specific transcription factor</fullName>
    </submittedName>
</protein>
<keyword evidence="2" id="KW-0479">Metal-binding</keyword>
<dbReference type="CDD" id="cd12148">
    <property type="entry name" value="fungal_TF_MHR"/>
    <property type="match status" value="1"/>
</dbReference>
<dbReference type="CDD" id="cd00067">
    <property type="entry name" value="GAL4"/>
    <property type="match status" value="1"/>
</dbReference>
<dbReference type="InterPro" id="IPR036864">
    <property type="entry name" value="Zn2-C6_fun-type_DNA-bd_sf"/>
</dbReference>
<gene>
    <name evidence="5" type="ORF">SCAR479_13882</name>
</gene>
<comment type="subcellular location">
    <subcellularLocation>
        <location evidence="1">Nucleus</location>
    </subcellularLocation>
</comment>
<dbReference type="InterPro" id="IPR050613">
    <property type="entry name" value="Sec_Metabolite_Reg"/>
</dbReference>
<dbReference type="Proteomes" id="UP001465668">
    <property type="component" value="Unassembled WGS sequence"/>
</dbReference>
<keyword evidence="3" id="KW-0539">Nucleus</keyword>
<comment type="caution">
    <text evidence="5">The sequence shown here is derived from an EMBL/GenBank/DDBJ whole genome shotgun (WGS) entry which is preliminary data.</text>
</comment>
<keyword evidence="6" id="KW-1185">Reference proteome</keyword>
<evidence type="ECO:0000259" key="4">
    <source>
        <dbReference type="PROSITE" id="PS50048"/>
    </source>
</evidence>
<evidence type="ECO:0000256" key="1">
    <source>
        <dbReference type="ARBA" id="ARBA00004123"/>
    </source>
</evidence>
<dbReference type="InterPro" id="IPR007219">
    <property type="entry name" value="XnlR_reg_dom"/>
</dbReference>
<dbReference type="PROSITE" id="PS00463">
    <property type="entry name" value="ZN2_CY6_FUNGAL_1"/>
    <property type="match status" value="1"/>
</dbReference>
<evidence type="ECO:0000313" key="6">
    <source>
        <dbReference type="Proteomes" id="UP001465668"/>
    </source>
</evidence>
<accession>A0ABR2X6Q4</accession>
<name>A0ABR2X6Q4_9PEZI</name>
<dbReference type="Gene3D" id="4.10.240.10">
    <property type="entry name" value="Zn(2)-C6 fungal-type DNA-binding domain"/>
    <property type="match status" value="1"/>
</dbReference>
<dbReference type="Pfam" id="PF04082">
    <property type="entry name" value="Fungal_trans"/>
    <property type="match status" value="1"/>
</dbReference>
<organism evidence="5 6">
    <name type="scientific">Seiridium cardinale</name>
    <dbReference type="NCBI Taxonomy" id="138064"/>
    <lineage>
        <taxon>Eukaryota</taxon>
        <taxon>Fungi</taxon>
        <taxon>Dikarya</taxon>
        <taxon>Ascomycota</taxon>
        <taxon>Pezizomycotina</taxon>
        <taxon>Sordariomycetes</taxon>
        <taxon>Xylariomycetidae</taxon>
        <taxon>Amphisphaeriales</taxon>
        <taxon>Sporocadaceae</taxon>
        <taxon>Seiridium</taxon>
    </lineage>
</organism>
<feature type="domain" description="Zn(2)-C6 fungal-type" evidence="4">
    <location>
        <begin position="8"/>
        <end position="37"/>
    </location>
</feature>
<evidence type="ECO:0000256" key="2">
    <source>
        <dbReference type="ARBA" id="ARBA00022723"/>
    </source>
</evidence>
<reference evidence="5 6" key="1">
    <citation type="submission" date="2024-02" db="EMBL/GenBank/DDBJ databases">
        <title>First draft genome assembly of two strains of Seiridium cardinale.</title>
        <authorList>
            <person name="Emiliani G."/>
            <person name="Scali E."/>
        </authorList>
    </citation>
    <scope>NUCLEOTIDE SEQUENCE [LARGE SCALE GENOMIC DNA]</scope>
    <source>
        <strain evidence="5 6">BM-138-000479</strain>
    </source>
</reference>
<dbReference type="Pfam" id="PF00172">
    <property type="entry name" value="Zn_clus"/>
    <property type="match status" value="1"/>
</dbReference>
<dbReference type="SMART" id="SM00906">
    <property type="entry name" value="Fungal_trans"/>
    <property type="match status" value="1"/>
</dbReference>
<dbReference type="PROSITE" id="PS50048">
    <property type="entry name" value="ZN2_CY6_FUNGAL_2"/>
    <property type="match status" value="1"/>
</dbReference>
<dbReference type="EMBL" id="JARVKM010000125">
    <property type="protein sequence ID" value="KAK9769457.1"/>
    <property type="molecule type" value="Genomic_DNA"/>
</dbReference>
<sequence>MSRLSQHACVNCARRKVKCDKLDPCSSCSHTQATCIYRTPVPSQRHRKRLAHGDLLCKIHELESLLRENKIPFSPLDNSWINSPWEQLIDGPPAQINPGSSAETVIGAEAHAAAEDLEVSDQNVVRGNTGGVSPLWTELSEDLKRPPIAQLKRPYEDLEEQSNEISPESISLLIPDHLLTAPVQSNLHPEPRHVFKLWQTFADNVNPLTKIIHAPTLQTKIFEAAWSVETITKPLEATMFAVYALAVESMRSTDCFHIFGENRRELVSQYRLGAIRALSCTNLLSTRQLEVLQALTLVLMIDPQSEVSTTAVALAMRIAHKMGLHRAGEDTSTSFFEEEMRVRLWWYIRGLDSRVRRTMGLSSTIDDLGDLRLPMNVNDADLHPCMTSAPAVKHTAATEMVYCLMKYDLWNFVRRSSNFSGSQNPREKVSQLISSPDVASMTRKKEVLGNVSRMLREKYLDHLDQSIPLQKLSASLAGITIHHHQFLMFHPRHQPEGGKCMSEDDQNLVFESSVRLVELDQNVRRTNFSTTLVDHMTCRTQVEALAYMVSELRQRVSGHLATAAWALLEQMHDEQPEVMQGGHKFYAALSDLTLEAWESRSQALGAQAGPIPDFIKKLQLVRGKTEAAGPTSTDSEGLQIDFMGDFTNTQALYWDHWDDLLQL</sequence>
<dbReference type="SUPFAM" id="SSF57701">
    <property type="entry name" value="Zn2/Cys6 DNA-binding domain"/>
    <property type="match status" value="1"/>
</dbReference>
<dbReference type="PANTHER" id="PTHR31001">
    <property type="entry name" value="UNCHARACTERIZED TRANSCRIPTIONAL REGULATORY PROTEIN"/>
    <property type="match status" value="1"/>
</dbReference>
<dbReference type="PANTHER" id="PTHR31001:SF85">
    <property type="entry name" value="ZN(II)2CYS6 TRANSCRIPTION FACTOR (EUROFUNG)"/>
    <property type="match status" value="1"/>
</dbReference>
<proteinExistence type="predicted"/>
<evidence type="ECO:0000256" key="3">
    <source>
        <dbReference type="ARBA" id="ARBA00023242"/>
    </source>
</evidence>
<evidence type="ECO:0000313" key="5">
    <source>
        <dbReference type="EMBL" id="KAK9769457.1"/>
    </source>
</evidence>
<dbReference type="SMART" id="SM00066">
    <property type="entry name" value="GAL4"/>
    <property type="match status" value="1"/>
</dbReference>